<evidence type="ECO:0000256" key="1">
    <source>
        <dbReference type="SAM" id="MobiDB-lite"/>
    </source>
</evidence>
<organism evidence="3 4">
    <name type="scientific">Terricaulis silvestris</name>
    <dbReference type="NCBI Taxonomy" id="2686094"/>
    <lineage>
        <taxon>Bacteria</taxon>
        <taxon>Pseudomonadati</taxon>
        <taxon>Pseudomonadota</taxon>
        <taxon>Alphaproteobacteria</taxon>
        <taxon>Caulobacterales</taxon>
        <taxon>Caulobacteraceae</taxon>
        <taxon>Terricaulis</taxon>
    </lineage>
</organism>
<dbReference type="EMBL" id="CP047045">
    <property type="protein sequence ID" value="QGZ94097.1"/>
    <property type="molecule type" value="Genomic_DNA"/>
</dbReference>
<sequence>MRALMIVAALFCAAAGGAAAQSGGEATPRDRIAGNEVAPPPADNRSLQNACIVSEVVPTPPSIFAPSSGYTHSFYLRNEGDTDTYRVDVTDGGLRLNSATQVGALTGSPSADTRFNVLIETLRAAAASRSKFRIDARNTRVTQVIVAWNQRCD</sequence>
<proteinExistence type="predicted"/>
<feature type="region of interest" description="Disordered" evidence="1">
    <location>
        <begin position="22"/>
        <end position="44"/>
    </location>
</feature>
<feature type="signal peptide" evidence="2">
    <location>
        <begin position="1"/>
        <end position="20"/>
    </location>
</feature>
<dbReference type="KEGG" id="tsv:DSM104635_00913"/>
<dbReference type="Proteomes" id="UP000431269">
    <property type="component" value="Chromosome"/>
</dbReference>
<protein>
    <submittedName>
        <fullName evidence="3">Uncharacterized protein</fullName>
    </submittedName>
</protein>
<name>A0A6I6MMY6_9CAUL</name>
<dbReference type="AlphaFoldDB" id="A0A6I6MMY6"/>
<evidence type="ECO:0000313" key="4">
    <source>
        <dbReference type="Proteomes" id="UP000431269"/>
    </source>
</evidence>
<reference evidence="4" key="1">
    <citation type="submission" date="2019-12" db="EMBL/GenBank/DDBJ databases">
        <title>Complete genome of Terracaulis silvestris 0127_4.</title>
        <authorList>
            <person name="Vieira S."/>
            <person name="Riedel T."/>
            <person name="Sproer C."/>
            <person name="Pascual J."/>
            <person name="Boedeker C."/>
            <person name="Overmann J."/>
        </authorList>
    </citation>
    <scope>NUCLEOTIDE SEQUENCE [LARGE SCALE GENOMIC DNA]</scope>
    <source>
        <strain evidence="4">0127_4</strain>
    </source>
</reference>
<accession>A0A6I6MMY6</accession>
<evidence type="ECO:0000256" key="2">
    <source>
        <dbReference type="SAM" id="SignalP"/>
    </source>
</evidence>
<evidence type="ECO:0000313" key="3">
    <source>
        <dbReference type="EMBL" id="QGZ94097.1"/>
    </source>
</evidence>
<dbReference type="RefSeq" id="WP_158765059.1">
    <property type="nucleotide sequence ID" value="NZ_CP047045.1"/>
</dbReference>
<gene>
    <name evidence="3" type="ORF">DSM104635_00913</name>
</gene>
<keyword evidence="4" id="KW-1185">Reference proteome</keyword>
<feature type="chain" id="PRO_5026166383" evidence="2">
    <location>
        <begin position="21"/>
        <end position="153"/>
    </location>
</feature>
<keyword evidence="2" id="KW-0732">Signal</keyword>